<dbReference type="AlphaFoldDB" id="A0A8S2TFH9"/>
<accession>A0A8S2TFH9</accession>
<reference evidence="2" key="1">
    <citation type="submission" date="2021-02" db="EMBL/GenBank/DDBJ databases">
        <authorList>
            <person name="Nowell W R."/>
        </authorList>
    </citation>
    <scope>NUCLEOTIDE SEQUENCE</scope>
</reference>
<proteinExistence type="predicted"/>
<name>A0A8S2TFH9_9BILA</name>
<organism evidence="2 3">
    <name type="scientific">Didymodactylos carnosus</name>
    <dbReference type="NCBI Taxonomy" id="1234261"/>
    <lineage>
        <taxon>Eukaryota</taxon>
        <taxon>Metazoa</taxon>
        <taxon>Spiralia</taxon>
        <taxon>Gnathifera</taxon>
        <taxon>Rotifera</taxon>
        <taxon>Eurotatoria</taxon>
        <taxon>Bdelloidea</taxon>
        <taxon>Philodinida</taxon>
        <taxon>Philodinidae</taxon>
        <taxon>Didymodactylos</taxon>
    </lineage>
</organism>
<comment type="caution">
    <text evidence="2">The sequence shown here is derived from an EMBL/GenBank/DDBJ whole genome shotgun (WGS) entry which is preliminary data.</text>
</comment>
<dbReference type="Proteomes" id="UP000682733">
    <property type="component" value="Unassembled WGS sequence"/>
</dbReference>
<gene>
    <name evidence="1" type="ORF">OVA965_LOCUS36717</name>
    <name evidence="2" type="ORF">TMI583_LOCUS37747</name>
</gene>
<evidence type="ECO:0000313" key="3">
    <source>
        <dbReference type="Proteomes" id="UP000682733"/>
    </source>
</evidence>
<dbReference type="Proteomes" id="UP000677228">
    <property type="component" value="Unassembled WGS sequence"/>
</dbReference>
<evidence type="ECO:0000313" key="2">
    <source>
        <dbReference type="EMBL" id="CAF4284878.1"/>
    </source>
</evidence>
<protein>
    <submittedName>
        <fullName evidence="2">Uncharacterized protein</fullName>
    </submittedName>
</protein>
<feature type="non-terminal residue" evidence="2">
    <location>
        <position position="1"/>
    </location>
</feature>
<evidence type="ECO:0000313" key="1">
    <source>
        <dbReference type="EMBL" id="CAF1495862.1"/>
    </source>
</evidence>
<sequence>NTGEESYWRNEENLAADVGDNEQEISIDNETDDAPVFSIFDIANILEIFKLKENVSRSGMDSLLALYMNQHLLSERTYCSVYPTCRKLSRGQAWADKKCDGAKTLLSLRTSSTTLIIIHDGQKYRQLLENEMGQFITLTLNSDGIEKQSVKNNSVWLLTFVINEIGRSKRSHLSNSIIGGIWPTSTKPSKAQMQE</sequence>
<dbReference type="EMBL" id="CAJOBA010055564">
    <property type="protein sequence ID" value="CAF4284878.1"/>
    <property type="molecule type" value="Genomic_DNA"/>
</dbReference>
<dbReference type="EMBL" id="CAJNOK010033573">
    <property type="protein sequence ID" value="CAF1495862.1"/>
    <property type="molecule type" value="Genomic_DNA"/>
</dbReference>